<dbReference type="PANTHER" id="PTHR22943:SF248">
    <property type="entry name" value="SEVEN TM RECEPTOR"/>
    <property type="match status" value="1"/>
</dbReference>
<dbReference type="PANTHER" id="PTHR22943">
    <property type="entry name" value="7-TRANSMEMBRANE DOMAIN RECEPTOR C.ELEGANS"/>
    <property type="match status" value="1"/>
</dbReference>
<feature type="transmembrane region" description="Helical" evidence="1">
    <location>
        <begin position="144"/>
        <end position="164"/>
    </location>
</feature>
<sequence>MLILNAFIDLLYVISTTISVPNVVFASDILFILWENPFVTRRPFDVFACMMIQTYFIYFSVLILPIQFIYRYSVVSSNGCKFSTILKILACCITYLLVHCSFLSYTYQAPNAGYDKMLREKGIPEEDLVYVAGDKHANWWLLPHFGSCMLMVIVSYTAIIIVYIKTQKVLRRFEIHMTASTRQAQRQMTRIILLQAFYPIILLCFPSFFFAFAPIINFKSDYLGIVCVISIHLTPILNSMAVVLCVPSYRRTTWRFILLIFNRDAAKVSSTETSNIKSLTRTAKRGGGSVQTTG</sequence>
<evidence type="ECO:0000313" key="2">
    <source>
        <dbReference type="EMBL" id="CAD5222318.1"/>
    </source>
</evidence>
<accession>A0A1I7SQE4</accession>
<reference evidence="3" key="2">
    <citation type="submission" date="2020-08" db="EMBL/GenBank/DDBJ databases">
        <authorList>
            <person name="Kikuchi T."/>
        </authorList>
    </citation>
    <scope>NUCLEOTIDE SEQUENCE</scope>
    <source>
        <strain evidence="2">Ka4C1</strain>
    </source>
</reference>
<evidence type="ECO:0000313" key="4">
    <source>
        <dbReference type="Proteomes" id="UP000095284"/>
    </source>
</evidence>
<proteinExistence type="predicted"/>
<dbReference type="AlphaFoldDB" id="A0A1I7SQE4"/>
<keyword evidence="1" id="KW-1133">Transmembrane helix</keyword>
<dbReference type="Proteomes" id="UP000095284">
    <property type="component" value="Unplaced"/>
</dbReference>
<feature type="transmembrane region" description="Helical" evidence="1">
    <location>
        <begin position="191"/>
        <end position="216"/>
    </location>
</feature>
<evidence type="ECO:0000313" key="3">
    <source>
        <dbReference type="EMBL" id="CAG9109784.1"/>
    </source>
</evidence>
<feature type="transmembrane region" description="Helical" evidence="1">
    <location>
        <begin position="222"/>
        <end position="246"/>
    </location>
</feature>
<feature type="transmembrane region" description="Helical" evidence="1">
    <location>
        <begin position="54"/>
        <end position="73"/>
    </location>
</feature>
<feature type="transmembrane region" description="Helical" evidence="1">
    <location>
        <begin position="85"/>
        <end position="107"/>
    </location>
</feature>
<dbReference type="EMBL" id="CAJFCV020000003">
    <property type="protein sequence ID" value="CAG9109784.1"/>
    <property type="molecule type" value="Genomic_DNA"/>
</dbReference>
<dbReference type="InterPro" id="IPR019428">
    <property type="entry name" value="7TM_GPCR_serpentine_rcpt_Str"/>
</dbReference>
<dbReference type="SUPFAM" id="SSF81321">
    <property type="entry name" value="Family A G protein-coupled receptor-like"/>
    <property type="match status" value="1"/>
</dbReference>
<dbReference type="Proteomes" id="UP000659654">
    <property type="component" value="Unassembled WGS sequence"/>
</dbReference>
<organism evidence="4 6">
    <name type="scientific">Bursaphelenchus xylophilus</name>
    <name type="common">Pinewood nematode worm</name>
    <name type="synonym">Aphelenchoides xylophilus</name>
    <dbReference type="NCBI Taxonomy" id="6326"/>
    <lineage>
        <taxon>Eukaryota</taxon>
        <taxon>Metazoa</taxon>
        <taxon>Ecdysozoa</taxon>
        <taxon>Nematoda</taxon>
        <taxon>Chromadorea</taxon>
        <taxon>Rhabditida</taxon>
        <taxon>Tylenchina</taxon>
        <taxon>Tylenchomorpha</taxon>
        <taxon>Aphelenchoidea</taxon>
        <taxon>Aphelenchoididae</taxon>
        <taxon>Bursaphelenchus</taxon>
    </lineage>
</organism>
<reference evidence="6" key="1">
    <citation type="submission" date="2016-11" db="UniProtKB">
        <authorList>
            <consortium name="WormBaseParasite"/>
        </authorList>
    </citation>
    <scope>IDENTIFICATION</scope>
</reference>
<gene>
    <name evidence="2" type="ORF">BXYJ_LOCUS7286</name>
</gene>
<name>A0A1I7SQE4_BURXY</name>
<evidence type="ECO:0000313" key="6">
    <source>
        <dbReference type="WBParaSite" id="BXY_1525400.1"/>
    </source>
</evidence>
<dbReference type="Pfam" id="PF10326">
    <property type="entry name" value="7TM_GPCR_Str"/>
    <property type="match status" value="1"/>
</dbReference>
<evidence type="ECO:0000256" key="1">
    <source>
        <dbReference type="SAM" id="Phobius"/>
    </source>
</evidence>
<keyword evidence="5" id="KW-1185">Reference proteome</keyword>
<dbReference type="EMBL" id="CAJFDI010000003">
    <property type="protein sequence ID" value="CAD5222318.1"/>
    <property type="molecule type" value="Genomic_DNA"/>
</dbReference>
<evidence type="ECO:0000313" key="5">
    <source>
        <dbReference type="Proteomes" id="UP000659654"/>
    </source>
</evidence>
<protein>
    <submittedName>
        <fullName evidence="2">(pine wood nematode) hypothetical protein</fullName>
    </submittedName>
</protein>
<feature type="transmembrane region" description="Helical" evidence="1">
    <location>
        <begin position="12"/>
        <end position="34"/>
    </location>
</feature>
<dbReference type="WBParaSite" id="BXY_1525400.1">
    <property type="protein sequence ID" value="BXY_1525400.1"/>
    <property type="gene ID" value="BXY_1525400"/>
</dbReference>
<dbReference type="OrthoDB" id="10427664at2759"/>
<dbReference type="Proteomes" id="UP000582659">
    <property type="component" value="Unassembled WGS sequence"/>
</dbReference>
<keyword evidence="1" id="KW-0472">Membrane</keyword>
<keyword evidence="1" id="KW-0812">Transmembrane</keyword>